<evidence type="ECO:0000256" key="1">
    <source>
        <dbReference type="ARBA" id="ARBA00022737"/>
    </source>
</evidence>
<dbReference type="GO" id="GO:0006396">
    <property type="term" value="P:RNA processing"/>
    <property type="evidence" value="ECO:0007669"/>
    <property type="project" value="TreeGrafter"/>
</dbReference>
<dbReference type="InterPro" id="IPR036770">
    <property type="entry name" value="Ankyrin_rpt-contain_sf"/>
</dbReference>
<name>A0A7S4DR44_9EUKA</name>
<dbReference type="InterPro" id="IPR002110">
    <property type="entry name" value="Ankyrin_rpt"/>
</dbReference>
<organism evidence="4">
    <name type="scientific">Lotharella globosa</name>
    <dbReference type="NCBI Taxonomy" id="91324"/>
    <lineage>
        <taxon>Eukaryota</taxon>
        <taxon>Sar</taxon>
        <taxon>Rhizaria</taxon>
        <taxon>Cercozoa</taxon>
        <taxon>Chlorarachniophyceae</taxon>
        <taxon>Lotharella</taxon>
    </lineage>
</organism>
<proteinExistence type="predicted"/>
<dbReference type="PANTHER" id="PTHR24141">
    <property type="entry name" value="2-5A-DEPENDENT RIBONUCLEASE"/>
    <property type="match status" value="1"/>
</dbReference>
<gene>
    <name evidence="4" type="ORF">LGLO00237_LOCUS17547</name>
</gene>
<evidence type="ECO:0000256" key="3">
    <source>
        <dbReference type="PROSITE-ProRule" id="PRU00023"/>
    </source>
</evidence>
<dbReference type="SMART" id="SM00248">
    <property type="entry name" value="ANK"/>
    <property type="match status" value="6"/>
</dbReference>
<dbReference type="PROSITE" id="PS50088">
    <property type="entry name" value="ANK_REPEAT"/>
    <property type="match status" value="2"/>
</dbReference>
<feature type="repeat" description="ANK" evidence="3">
    <location>
        <begin position="106"/>
        <end position="138"/>
    </location>
</feature>
<keyword evidence="2 3" id="KW-0040">ANK repeat</keyword>
<accession>A0A7S4DR44</accession>
<dbReference type="SUPFAM" id="SSF48403">
    <property type="entry name" value="Ankyrin repeat"/>
    <property type="match status" value="1"/>
</dbReference>
<keyword evidence="1" id="KW-0677">Repeat</keyword>
<dbReference type="Gene3D" id="1.25.40.20">
    <property type="entry name" value="Ankyrin repeat-containing domain"/>
    <property type="match status" value="2"/>
</dbReference>
<dbReference type="Pfam" id="PF12796">
    <property type="entry name" value="Ank_2"/>
    <property type="match status" value="2"/>
</dbReference>
<dbReference type="GO" id="GO:0003723">
    <property type="term" value="F:RNA binding"/>
    <property type="evidence" value="ECO:0007669"/>
    <property type="project" value="TreeGrafter"/>
</dbReference>
<dbReference type="EMBL" id="HBIV01024433">
    <property type="protein sequence ID" value="CAE0665941.1"/>
    <property type="molecule type" value="Transcribed_RNA"/>
</dbReference>
<evidence type="ECO:0000313" key="4">
    <source>
        <dbReference type="EMBL" id="CAE0665941.1"/>
    </source>
</evidence>
<dbReference type="PROSITE" id="PS50297">
    <property type="entry name" value="ANK_REP_REGION"/>
    <property type="match status" value="2"/>
</dbReference>
<dbReference type="GO" id="GO:0004540">
    <property type="term" value="F:RNA nuclease activity"/>
    <property type="evidence" value="ECO:0007669"/>
    <property type="project" value="TreeGrafter"/>
</dbReference>
<reference evidence="4" key="1">
    <citation type="submission" date="2021-01" db="EMBL/GenBank/DDBJ databases">
        <authorList>
            <person name="Corre E."/>
            <person name="Pelletier E."/>
            <person name="Niang G."/>
            <person name="Scheremetjew M."/>
            <person name="Finn R."/>
            <person name="Kale V."/>
            <person name="Holt S."/>
            <person name="Cochrane G."/>
            <person name="Meng A."/>
            <person name="Brown T."/>
            <person name="Cohen L."/>
        </authorList>
    </citation>
    <scope>NUCLEOTIDE SEQUENCE</scope>
    <source>
        <strain evidence="4">CCCM811</strain>
    </source>
</reference>
<feature type="repeat" description="ANK" evidence="3">
    <location>
        <begin position="143"/>
        <end position="175"/>
    </location>
</feature>
<dbReference type="AlphaFoldDB" id="A0A7S4DR44"/>
<sequence>MGCSSSLSESPLGSPRAREANRILRRNERLRARRDARVDRERKKRIKMKKNAMVTRAQLRIEAGFHVDARDEYGHTMLIKAARFDNLALAELMVRKKATVDLRDTKGITALMWAARWGNLSIVRFLVEQGNARVSTNDTDESHGPTALMFAAKEGQIEVVRYLVQARASVNTRTIAEGTTAVLMAAGSNRVEVLDFLLGDKAQASLQPDHEGTTPLIAASKRRYSKNLDAVGYLLDVVGVDVNETDHNKRSALMHACMRENSEGLLERLLEAKACVHSRDRYGATALDLAVVQGKCEQPQVRMLQQRQDEVRAVRYLKHGVLVLVLVLPACARVSPLRTCQPLASHLHTCRNQNVVSLNQ</sequence>
<protein>
    <submittedName>
        <fullName evidence="4">Uncharacterized protein</fullName>
    </submittedName>
</protein>
<evidence type="ECO:0000256" key="2">
    <source>
        <dbReference type="ARBA" id="ARBA00023043"/>
    </source>
</evidence>
<dbReference type="PANTHER" id="PTHR24141:SF1">
    <property type="entry name" value="2-5A-DEPENDENT RIBONUCLEASE"/>
    <property type="match status" value="1"/>
</dbReference>